<reference evidence="2 3" key="1">
    <citation type="journal article" date="2014" name="Genome Announc.">
        <title>Draft genome sequence of the pathogenic fungus Scedosporium apiospermum.</title>
        <authorList>
            <person name="Vandeputte P."/>
            <person name="Ghamrawi S."/>
            <person name="Rechenmann M."/>
            <person name="Iltis A."/>
            <person name="Giraud S."/>
            <person name="Fleury M."/>
            <person name="Thornton C."/>
            <person name="Delhaes L."/>
            <person name="Meyer W."/>
            <person name="Papon N."/>
            <person name="Bouchara J.P."/>
        </authorList>
    </citation>
    <scope>NUCLEOTIDE SEQUENCE [LARGE SCALE GENOMIC DNA]</scope>
    <source>
        <strain evidence="2 3">IHEM 14462</strain>
    </source>
</reference>
<dbReference type="AlphaFoldDB" id="A0A084G0M2"/>
<dbReference type="OMA" id="RHEAMMS"/>
<dbReference type="RefSeq" id="XP_016640683.1">
    <property type="nucleotide sequence ID" value="XM_016789652.1"/>
</dbReference>
<dbReference type="OrthoDB" id="5069651at2759"/>
<dbReference type="GeneID" id="27726949"/>
<dbReference type="VEuPathDB" id="FungiDB:SAPIO_CDS7877"/>
<dbReference type="KEGG" id="sapo:SAPIO_CDS7877"/>
<sequence length="201" mass="23032">MSQYELRNYTTSRRAQYPTTYLDKHPSKEEENDYNQYKDREEESRKSIKEYDGLCKSMVGKRKTIHDLDSSQHSILVSPSAEAAMNSASHAQARDNYMNKHPYGYGKYYQREAHDKYTDFAFAQANEYRERFETHTEKASDAYEGSAPQRAITGSSLCGNGSYGDCASKHQIRISAPKLISVNHNASPSLPSKIVSKRQWH</sequence>
<gene>
    <name evidence="2" type="ORF">SAPIO_CDS7877</name>
</gene>
<protein>
    <submittedName>
        <fullName evidence="2">Uncharacterized protein</fullName>
    </submittedName>
</protein>
<keyword evidence="3" id="KW-1185">Reference proteome</keyword>
<dbReference type="Proteomes" id="UP000028545">
    <property type="component" value="Unassembled WGS sequence"/>
</dbReference>
<feature type="region of interest" description="Disordered" evidence="1">
    <location>
        <begin position="1"/>
        <end position="46"/>
    </location>
</feature>
<accession>A0A084G0M2</accession>
<evidence type="ECO:0000313" key="2">
    <source>
        <dbReference type="EMBL" id="KEZ40884.1"/>
    </source>
</evidence>
<name>A0A084G0M2_PSEDA</name>
<evidence type="ECO:0000313" key="3">
    <source>
        <dbReference type="Proteomes" id="UP000028545"/>
    </source>
</evidence>
<organism evidence="2 3">
    <name type="scientific">Pseudallescheria apiosperma</name>
    <name type="common">Scedosporium apiospermum</name>
    <dbReference type="NCBI Taxonomy" id="563466"/>
    <lineage>
        <taxon>Eukaryota</taxon>
        <taxon>Fungi</taxon>
        <taxon>Dikarya</taxon>
        <taxon>Ascomycota</taxon>
        <taxon>Pezizomycotina</taxon>
        <taxon>Sordariomycetes</taxon>
        <taxon>Hypocreomycetidae</taxon>
        <taxon>Microascales</taxon>
        <taxon>Microascaceae</taxon>
        <taxon>Scedosporium</taxon>
    </lineage>
</organism>
<dbReference type="EMBL" id="JOWA01000112">
    <property type="protein sequence ID" value="KEZ40884.1"/>
    <property type="molecule type" value="Genomic_DNA"/>
</dbReference>
<dbReference type="HOGENOM" id="CLU_1361104_0_0_1"/>
<feature type="compositionally biased region" description="Polar residues" evidence="1">
    <location>
        <begin position="1"/>
        <end position="19"/>
    </location>
</feature>
<proteinExistence type="predicted"/>
<feature type="compositionally biased region" description="Basic and acidic residues" evidence="1">
    <location>
        <begin position="36"/>
        <end position="46"/>
    </location>
</feature>
<comment type="caution">
    <text evidence="2">The sequence shown here is derived from an EMBL/GenBank/DDBJ whole genome shotgun (WGS) entry which is preliminary data.</text>
</comment>
<evidence type="ECO:0000256" key="1">
    <source>
        <dbReference type="SAM" id="MobiDB-lite"/>
    </source>
</evidence>